<dbReference type="InterPro" id="IPR050093">
    <property type="entry name" value="ABC_SmlMolc_Importer"/>
</dbReference>
<protein>
    <submittedName>
        <fullName evidence="6">ABC transporter ATP-binding protein</fullName>
    </submittedName>
</protein>
<evidence type="ECO:0000313" key="7">
    <source>
        <dbReference type="Proteomes" id="UP000503441"/>
    </source>
</evidence>
<dbReference type="InterPro" id="IPR017871">
    <property type="entry name" value="ABC_transporter-like_CS"/>
</dbReference>
<dbReference type="Gene3D" id="3.40.50.300">
    <property type="entry name" value="P-loop containing nucleotide triphosphate hydrolases"/>
    <property type="match status" value="1"/>
</dbReference>
<keyword evidence="1" id="KW-0813">Transport</keyword>
<proteinExistence type="predicted"/>
<dbReference type="Gene3D" id="2.40.50.100">
    <property type="match status" value="1"/>
</dbReference>
<evidence type="ECO:0000256" key="3">
    <source>
        <dbReference type="ARBA" id="ARBA00022840"/>
    </source>
</evidence>
<evidence type="ECO:0000256" key="1">
    <source>
        <dbReference type="ARBA" id="ARBA00022448"/>
    </source>
</evidence>
<dbReference type="InterPro" id="IPR013611">
    <property type="entry name" value="Transp-assoc_OB_typ2"/>
</dbReference>
<dbReference type="GO" id="GO:0005524">
    <property type="term" value="F:ATP binding"/>
    <property type="evidence" value="ECO:0007669"/>
    <property type="project" value="UniProtKB-KW"/>
</dbReference>
<dbReference type="SUPFAM" id="SSF52540">
    <property type="entry name" value="P-loop containing nucleoside triphosphate hydrolases"/>
    <property type="match status" value="1"/>
</dbReference>
<gene>
    <name evidence="6" type="ORF">G7066_05185</name>
</gene>
<keyword evidence="7" id="KW-1185">Reference proteome</keyword>
<dbReference type="InterPro" id="IPR008995">
    <property type="entry name" value="Mo/tungstate-bd_C_term_dom"/>
</dbReference>
<dbReference type="InterPro" id="IPR003439">
    <property type="entry name" value="ABC_transporter-like_ATP-bd"/>
</dbReference>
<accession>A0ABX6JV65</accession>
<dbReference type="SMART" id="SM00382">
    <property type="entry name" value="AAA"/>
    <property type="match status" value="1"/>
</dbReference>
<feature type="compositionally biased region" description="Basic and acidic residues" evidence="4">
    <location>
        <begin position="288"/>
        <end position="302"/>
    </location>
</feature>
<feature type="domain" description="ABC transporter" evidence="5">
    <location>
        <begin position="4"/>
        <end position="234"/>
    </location>
</feature>
<dbReference type="PROSITE" id="PS00211">
    <property type="entry name" value="ABC_TRANSPORTER_1"/>
    <property type="match status" value="1"/>
</dbReference>
<keyword evidence="3 6" id="KW-0067">ATP-binding</keyword>
<dbReference type="Proteomes" id="UP000503441">
    <property type="component" value="Chromosome"/>
</dbReference>
<sequence>MTAIQVDQLSVSYGDTKVINELSLTIHDGEFFTLLGPSGCGKTTLLRTIAGFITPVAGRLSFDDADVTRVPTHRRDIGMVFQDYALFPDKTVNTNVAYGLKARHLERSAIPNRVEEALEQVGMTGYGDRLPGELSGGQRQRVALARALAIRPRVLLMDEPLSNLDTKLRLSIREAIGDLQRELGITTVFVTHDQEEALALSDRIALFRSGNIDQLGTPNEIYRRPASSYAADFIGAANVLPVTIADDAATNDETVTVSLGSASLRGIRRTALRAGSAYAVARPEHLRLLPGDGHSDPSHEETGSSVIPGEVIRHQYLGYKHQYSVRLTDGTVIASAEPASGSSHSAGDLVSVVFPTAETLVMAS</sequence>
<dbReference type="Pfam" id="PF08402">
    <property type="entry name" value="TOBE_2"/>
    <property type="match status" value="1"/>
</dbReference>
<dbReference type="EMBL" id="CP049933">
    <property type="protein sequence ID" value="QIM18201.1"/>
    <property type="molecule type" value="Genomic_DNA"/>
</dbReference>
<dbReference type="Pfam" id="PF00005">
    <property type="entry name" value="ABC_tran"/>
    <property type="match status" value="1"/>
</dbReference>
<organism evidence="6 7">
    <name type="scientific">Leucobacter coleopterorum</name>
    <dbReference type="NCBI Taxonomy" id="2714933"/>
    <lineage>
        <taxon>Bacteria</taxon>
        <taxon>Bacillati</taxon>
        <taxon>Actinomycetota</taxon>
        <taxon>Actinomycetes</taxon>
        <taxon>Micrococcales</taxon>
        <taxon>Microbacteriaceae</taxon>
        <taxon>Leucobacter</taxon>
    </lineage>
</organism>
<evidence type="ECO:0000259" key="5">
    <source>
        <dbReference type="PROSITE" id="PS50893"/>
    </source>
</evidence>
<dbReference type="SUPFAM" id="SSF50331">
    <property type="entry name" value="MOP-like"/>
    <property type="match status" value="1"/>
</dbReference>
<dbReference type="PROSITE" id="PS50893">
    <property type="entry name" value="ABC_TRANSPORTER_2"/>
    <property type="match status" value="1"/>
</dbReference>
<evidence type="ECO:0000313" key="6">
    <source>
        <dbReference type="EMBL" id="QIM18201.1"/>
    </source>
</evidence>
<keyword evidence="2" id="KW-0547">Nucleotide-binding</keyword>
<dbReference type="InterPro" id="IPR003593">
    <property type="entry name" value="AAA+_ATPase"/>
</dbReference>
<reference evidence="6 7" key="1">
    <citation type="submission" date="2020-03" db="EMBL/GenBank/DDBJ databases">
        <title>Leucobacter sp. nov., isolated from beetles.</title>
        <authorList>
            <person name="Hyun D.-W."/>
            <person name="Bae J.-W."/>
        </authorList>
    </citation>
    <scope>NUCLEOTIDE SEQUENCE [LARGE SCALE GENOMIC DNA]</scope>
    <source>
        <strain evidence="6 7">HDW9A</strain>
    </source>
</reference>
<dbReference type="PANTHER" id="PTHR42781">
    <property type="entry name" value="SPERMIDINE/PUTRESCINE IMPORT ATP-BINDING PROTEIN POTA"/>
    <property type="match status" value="1"/>
</dbReference>
<feature type="region of interest" description="Disordered" evidence="4">
    <location>
        <begin position="288"/>
        <end position="307"/>
    </location>
</feature>
<evidence type="ECO:0000256" key="2">
    <source>
        <dbReference type="ARBA" id="ARBA00022741"/>
    </source>
</evidence>
<dbReference type="PANTHER" id="PTHR42781:SF4">
    <property type="entry name" value="SPERMIDINE_PUTRESCINE IMPORT ATP-BINDING PROTEIN POTA"/>
    <property type="match status" value="1"/>
</dbReference>
<dbReference type="InterPro" id="IPR027417">
    <property type="entry name" value="P-loop_NTPase"/>
</dbReference>
<evidence type="ECO:0000256" key="4">
    <source>
        <dbReference type="SAM" id="MobiDB-lite"/>
    </source>
</evidence>
<name>A0ABX6JV65_9MICO</name>
<dbReference type="RefSeq" id="WP_166329558.1">
    <property type="nucleotide sequence ID" value="NZ_CP049933.1"/>
</dbReference>